<feature type="region of interest" description="Disordered" evidence="1">
    <location>
        <begin position="23"/>
        <end position="80"/>
    </location>
</feature>
<keyword evidence="3" id="KW-1185">Reference proteome</keyword>
<reference evidence="2 3" key="1">
    <citation type="journal article" date="2019" name="Int. J. Syst. Evol. Microbiol.">
        <title>The Global Catalogue of Microorganisms (GCM) 10K type strain sequencing project: providing services to taxonomists for standard genome sequencing and annotation.</title>
        <authorList>
            <consortium name="The Broad Institute Genomics Platform"/>
            <consortium name="The Broad Institute Genome Sequencing Center for Infectious Disease"/>
            <person name="Wu L."/>
            <person name="Ma J."/>
        </authorList>
    </citation>
    <scope>NUCLEOTIDE SEQUENCE [LARGE SCALE GENOMIC DNA]</scope>
    <source>
        <strain evidence="2 3">JCM 30072</strain>
    </source>
</reference>
<evidence type="ECO:0000313" key="2">
    <source>
        <dbReference type="EMBL" id="MFC7059460.1"/>
    </source>
</evidence>
<dbReference type="GeneID" id="76631626"/>
<comment type="caution">
    <text evidence="2">The sequence shown here is derived from an EMBL/GenBank/DDBJ whole genome shotgun (WGS) entry which is preliminary data.</text>
</comment>
<sequence length="350" mass="36844">MSDNDTTRRKFIQVASGSTAVALAGCLGGDDGDDSDDSMDDGGDTMDGGGGTMDDSNDGTTEDSSDGPEPTDPSDAPAAAVDRFSEDAGTLLVRNDENGLPGPDEPVDFDQGPHITRGLGPDGEMVEYYNFDVQSQTPAPIYALFYESGDPVGDQLNIIDVIPGDEGYNDFWHVHKVTVPDDYEANVATSVDDITEAGYDVEPTGMIKNCPVVPEGSTASKHFGDNHDEAPLVDGWYDGQVVPYFLFEEDSYEADGDGNVSLSPIYVSFNTNPGQEGGGPASGFMTEEGNDQTHNVVATLPGKAGYSPLWMVNPYDNADFDGVSDLDSATDANVLAMGAATVNCPIVSVN</sequence>
<dbReference type="AlphaFoldDB" id="A0ABD5W7B7"/>
<feature type="compositionally biased region" description="Acidic residues" evidence="1">
    <location>
        <begin position="55"/>
        <end position="66"/>
    </location>
</feature>
<accession>A0ABD5W7B7</accession>
<organism evidence="2 3">
    <name type="scientific">Halovenus salina</name>
    <dbReference type="NCBI Taxonomy" id="1510225"/>
    <lineage>
        <taxon>Archaea</taxon>
        <taxon>Methanobacteriati</taxon>
        <taxon>Methanobacteriota</taxon>
        <taxon>Stenosarchaea group</taxon>
        <taxon>Halobacteria</taxon>
        <taxon>Halobacteriales</taxon>
        <taxon>Haloarculaceae</taxon>
        <taxon>Halovenus</taxon>
    </lineage>
</organism>
<dbReference type="Proteomes" id="UP001596445">
    <property type="component" value="Unassembled WGS sequence"/>
</dbReference>
<evidence type="ECO:0000313" key="3">
    <source>
        <dbReference type="Proteomes" id="UP001596445"/>
    </source>
</evidence>
<dbReference type="RefSeq" id="WP_267162238.1">
    <property type="nucleotide sequence ID" value="NZ_CP112972.1"/>
</dbReference>
<feature type="compositionally biased region" description="Acidic residues" evidence="1">
    <location>
        <begin position="30"/>
        <end position="44"/>
    </location>
</feature>
<protein>
    <recommendedName>
        <fullName evidence="4">DUF5602 domain-containing protein</fullName>
    </recommendedName>
</protein>
<proteinExistence type="predicted"/>
<evidence type="ECO:0000256" key="1">
    <source>
        <dbReference type="SAM" id="MobiDB-lite"/>
    </source>
</evidence>
<feature type="region of interest" description="Disordered" evidence="1">
    <location>
        <begin position="93"/>
        <end position="112"/>
    </location>
</feature>
<evidence type="ECO:0008006" key="4">
    <source>
        <dbReference type="Google" id="ProtNLM"/>
    </source>
</evidence>
<name>A0ABD5W7B7_9EURY</name>
<gene>
    <name evidence="2" type="ORF">ACFQQG_16360</name>
</gene>
<dbReference type="EMBL" id="JBHSZI010000001">
    <property type="protein sequence ID" value="MFC7059460.1"/>
    <property type="molecule type" value="Genomic_DNA"/>
</dbReference>